<gene>
    <name evidence="3" type="ORF">FK529_04850</name>
</gene>
<keyword evidence="4" id="KW-1185">Reference proteome</keyword>
<protein>
    <recommendedName>
        <fullName evidence="5">Asp23/Gls24 family envelope stress response protein</fullName>
    </recommendedName>
</protein>
<evidence type="ECO:0000256" key="1">
    <source>
        <dbReference type="SAM" id="MobiDB-lite"/>
    </source>
</evidence>
<keyword evidence="2" id="KW-1133">Transmembrane helix</keyword>
<dbReference type="EMBL" id="VIGW01000002">
    <property type="protein sequence ID" value="TWS20672.1"/>
    <property type="molecule type" value="Genomic_DNA"/>
</dbReference>
<proteinExistence type="predicted"/>
<comment type="caution">
    <text evidence="3">The sequence shown here is derived from an EMBL/GenBank/DDBJ whole genome shotgun (WGS) entry which is preliminary data.</text>
</comment>
<feature type="transmembrane region" description="Helical" evidence="2">
    <location>
        <begin position="208"/>
        <end position="229"/>
    </location>
</feature>
<dbReference type="OrthoDB" id="4728996at2"/>
<dbReference type="AlphaFoldDB" id="A0A5C5RDE1"/>
<feature type="compositionally biased region" description="Polar residues" evidence="1">
    <location>
        <begin position="1"/>
        <end position="12"/>
    </location>
</feature>
<dbReference type="Proteomes" id="UP000317291">
    <property type="component" value="Unassembled WGS sequence"/>
</dbReference>
<evidence type="ECO:0000313" key="4">
    <source>
        <dbReference type="Proteomes" id="UP000317291"/>
    </source>
</evidence>
<reference evidence="3 4" key="1">
    <citation type="submission" date="2019-06" db="EMBL/GenBank/DDBJ databases">
        <title>Tsukamurella conjunctivitidis sp. nov., Tsukamurella assacharolytica sp. nov. and Tsukamurella sputae sp. nov. isolated from patients with conjunctivitis, bacteraemia (lymphoma) and respiratory infection (sputum) in Hong Kong.</title>
        <authorList>
            <person name="Teng J.L.L."/>
            <person name="Lee H.H."/>
            <person name="Fong J.Y.H."/>
            <person name="Fok K.M.N."/>
            <person name="Lau S.K.P."/>
            <person name="Woo P.C.Y."/>
        </authorList>
    </citation>
    <scope>NUCLEOTIDE SEQUENCE [LARGE SCALE GENOMIC DNA]</scope>
    <source>
        <strain evidence="3 4">HKU71</strain>
    </source>
</reference>
<keyword evidence="2" id="KW-0472">Membrane</keyword>
<keyword evidence="2" id="KW-0812">Transmembrane</keyword>
<evidence type="ECO:0000256" key="2">
    <source>
        <dbReference type="SAM" id="Phobius"/>
    </source>
</evidence>
<evidence type="ECO:0008006" key="5">
    <source>
        <dbReference type="Google" id="ProtNLM"/>
    </source>
</evidence>
<dbReference type="RefSeq" id="WP_146559892.1">
    <property type="nucleotide sequence ID" value="NZ_VIGW01000002.1"/>
</dbReference>
<feature type="transmembrane region" description="Helical" evidence="2">
    <location>
        <begin position="160"/>
        <end position="188"/>
    </location>
</feature>
<accession>A0A5C5RDE1</accession>
<feature type="region of interest" description="Disordered" evidence="1">
    <location>
        <begin position="1"/>
        <end position="30"/>
    </location>
</feature>
<organism evidence="3 4">
    <name type="scientific">Tsukamurella asaccharolytica</name>
    <dbReference type="NCBI Taxonomy" id="2592067"/>
    <lineage>
        <taxon>Bacteria</taxon>
        <taxon>Bacillati</taxon>
        <taxon>Actinomycetota</taxon>
        <taxon>Actinomycetes</taxon>
        <taxon>Mycobacteriales</taxon>
        <taxon>Tsukamurellaceae</taxon>
        <taxon>Tsukamurella</taxon>
    </lineage>
</organism>
<sequence>MTTESVPPTASDGQPEATVGRPRAERGRTVIDDRVRRRLIEHAVLAVPGTSKKRALTSRSLPAVQYPDHDQRDLEVQVAADWPVDSAKLVADVRSSIDGELARSLDEPPANTRVHIARVNGERSPDAPFAHVASADTPEALAPPATSAQRRAPRRVAGSVYVAIPLILALLALGGVAIRDTVISLGWAQGSPWLDAVFRTVADLQWEWWTWPAVVLALVIGLFLVITAVKPRRRSHKAVTDELWLAPGLHKARRSEIEVAR</sequence>
<name>A0A5C5RDE1_9ACTN</name>
<evidence type="ECO:0000313" key="3">
    <source>
        <dbReference type="EMBL" id="TWS20672.1"/>
    </source>
</evidence>